<proteinExistence type="predicted"/>
<accession>A0A174ILN1</accession>
<gene>
    <name evidence="1" type="ORF">ERS852494_00919</name>
    <name evidence="2" type="ORF">ERS852558_00915</name>
</gene>
<dbReference type="STRING" id="47678.ERS852494_00919"/>
<dbReference type="EMBL" id="CZBL01000002">
    <property type="protein sequence ID" value="CUP74320.1"/>
    <property type="molecule type" value="Genomic_DNA"/>
</dbReference>
<dbReference type="Proteomes" id="UP000095725">
    <property type="component" value="Unassembled WGS sequence"/>
</dbReference>
<dbReference type="Proteomes" id="UP000095657">
    <property type="component" value="Unassembled WGS sequence"/>
</dbReference>
<dbReference type="AlphaFoldDB" id="A0A174ILN1"/>
<evidence type="ECO:0000313" key="1">
    <source>
        <dbReference type="EMBL" id="CUO85870.1"/>
    </source>
</evidence>
<evidence type="ECO:0000313" key="3">
    <source>
        <dbReference type="Proteomes" id="UP000095657"/>
    </source>
</evidence>
<reference evidence="3 4" key="1">
    <citation type="submission" date="2015-09" db="EMBL/GenBank/DDBJ databases">
        <authorList>
            <consortium name="Pathogen Informatics"/>
        </authorList>
    </citation>
    <scope>NUCLEOTIDE SEQUENCE [LARGE SCALE GENOMIC DNA]</scope>
    <source>
        <strain evidence="1 3">2789STDY5834880</strain>
        <strain evidence="2 4">2789STDY5834946</strain>
    </source>
</reference>
<organism evidence="1 3">
    <name type="scientific">Bacteroides caccae</name>
    <dbReference type="NCBI Taxonomy" id="47678"/>
    <lineage>
        <taxon>Bacteria</taxon>
        <taxon>Pseudomonadati</taxon>
        <taxon>Bacteroidota</taxon>
        <taxon>Bacteroidia</taxon>
        <taxon>Bacteroidales</taxon>
        <taxon>Bacteroidaceae</taxon>
        <taxon>Bacteroides</taxon>
    </lineage>
</organism>
<sequence length="36" mass="4279">MVQSSDKKRYVVLRLCDIRNKKKYSPLPPFLLEAEI</sequence>
<dbReference type="EMBL" id="CZAI01000002">
    <property type="protein sequence ID" value="CUO85870.1"/>
    <property type="molecule type" value="Genomic_DNA"/>
</dbReference>
<name>A0A174ILN1_9BACE</name>
<protein>
    <submittedName>
        <fullName evidence="1">Uncharacterized protein</fullName>
    </submittedName>
</protein>
<evidence type="ECO:0000313" key="4">
    <source>
        <dbReference type="Proteomes" id="UP000095725"/>
    </source>
</evidence>
<evidence type="ECO:0000313" key="2">
    <source>
        <dbReference type="EMBL" id="CUP74320.1"/>
    </source>
</evidence>